<dbReference type="EMBL" id="JAPDIA010000001">
    <property type="protein sequence ID" value="MDG0808482.1"/>
    <property type="molecule type" value="Genomic_DNA"/>
</dbReference>
<evidence type="ECO:0000313" key="2">
    <source>
        <dbReference type="Proteomes" id="UP001153404"/>
    </source>
</evidence>
<keyword evidence="2" id="KW-1185">Reference proteome</keyword>
<name>A0A9X4QSF3_9BACL</name>
<evidence type="ECO:0000313" key="1">
    <source>
        <dbReference type="EMBL" id="MDG0808482.1"/>
    </source>
</evidence>
<dbReference type="GO" id="GO:0003677">
    <property type="term" value="F:DNA binding"/>
    <property type="evidence" value="ECO:0007669"/>
    <property type="project" value="UniProtKB-KW"/>
</dbReference>
<dbReference type="AlphaFoldDB" id="A0A9X4QSF3"/>
<comment type="caution">
    <text evidence="1">The sequence shown here is derived from an EMBL/GenBank/DDBJ whole genome shotgun (WGS) entry which is preliminary data.</text>
</comment>
<accession>A0A9X4QSF3</accession>
<gene>
    <name evidence="1" type="ORF">OMP40_02980</name>
</gene>
<dbReference type="RefSeq" id="WP_277528997.1">
    <property type="nucleotide sequence ID" value="NZ_JAPDIA010000001.1"/>
</dbReference>
<reference evidence="1" key="1">
    <citation type="submission" date="2022-10" db="EMBL/GenBank/DDBJ databases">
        <title>Comparative genomic analysis of Cohnella hashimotonis sp. nov., isolated from the International Space Station.</title>
        <authorList>
            <person name="Simpson A."/>
            <person name="Venkateswaran K."/>
        </authorList>
    </citation>
    <scope>NUCLEOTIDE SEQUENCE</scope>
    <source>
        <strain evidence="1">DSM 28161</strain>
    </source>
</reference>
<organism evidence="1 2">
    <name type="scientific">Cohnella rhizosphaerae</name>
    <dbReference type="NCBI Taxonomy" id="1457232"/>
    <lineage>
        <taxon>Bacteria</taxon>
        <taxon>Bacillati</taxon>
        <taxon>Bacillota</taxon>
        <taxon>Bacilli</taxon>
        <taxon>Bacillales</taxon>
        <taxon>Paenibacillaceae</taxon>
        <taxon>Cohnella</taxon>
    </lineage>
</organism>
<dbReference type="Proteomes" id="UP001153404">
    <property type="component" value="Unassembled WGS sequence"/>
</dbReference>
<keyword evidence="1" id="KW-0238">DNA-binding</keyword>
<protein>
    <submittedName>
        <fullName evidence="1">DNA-binding response regulator</fullName>
    </submittedName>
</protein>
<proteinExistence type="predicted"/>
<sequence>MDMFENRHAFWMADQAKGRAGESRRRLLEGHGESEKLFAKNIWWPLSGNFDFLHAEFEVPSHRDGSFYLDFAYVRPPHLIDWEIDDFATHGKHVNRRTFEYERDRQNQLTLDGWKVFRIPLDMIREHPRKCQQFVWQVMGKLYGDFKTSDRSELSLLKREIVRLAVGYKRSFTPEEISLPLVSVCSMRARCSMS</sequence>